<evidence type="ECO:0000313" key="3">
    <source>
        <dbReference type="Proteomes" id="UP001064489"/>
    </source>
</evidence>
<reference evidence="2" key="2">
    <citation type="submission" date="2023-02" db="EMBL/GenBank/DDBJ databases">
        <authorList>
            <person name="Swenson N.G."/>
            <person name="Wegrzyn J.L."/>
            <person name="Mcevoy S.L."/>
        </authorList>
    </citation>
    <scope>NUCLEOTIDE SEQUENCE</scope>
    <source>
        <strain evidence="2">91603</strain>
        <tissue evidence="2">Leaf</tissue>
    </source>
</reference>
<reference evidence="2" key="1">
    <citation type="journal article" date="2022" name="Plant J.">
        <title>Strategies of tolerance reflected in two North American maple genomes.</title>
        <authorList>
            <person name="McEvoy S.L."/>
            <person name="Sezen U.U."/>
            <person name="Trouern-Trend A."/>
            <person name="McMahon S.M."/>
            <person name="Schaberg P.G."/>
            <person name="Yang J."/>
            <person name="Wegrzyn J.L."/>
            <person name="Swenson N.G."/>
        </authorList>
    </citation>
    <scope>NUCLEOTIDE SEQUENCE</scope>
    <source>
        <strain evidence="2">91603</strain>
    </source>
</reference>
<feature type="compositionally biased region" description="Polar residues" evidence="1">
    <location>
        <begin position="361"/>
        <end position="370"/>
    </location>
</feature>
<evidence type="ECO:0008006" key="4">
    <source>
        <dbReference type="Google" id="ProtNLM"/>
    </source>
</evidence>
<dbReference type="PANTHER" id="PTHR34427">
    <property type="entry name" value="DUF4283 DOMAIN PROTEIN"/>
    <property type="match status" value="1"/>
</dbReference>
<sequence length="542" mass="60860">MYENDSFGRTRDNILRQSAESRDVFQRRNYESQSYAGAIKSNCNSEYERKSRQHGSLSMSWIGSLEDCSWLTRSVVGQLREIANIDQVNRRLESRGFVFSSASMGGKGVVWTFETECEREGFINNDFIWKDCFLSMSYWNGEKSQPLSLKWKDIYDVPLNYWCKSFFKKLGGQIGELAWIDRDTEFRGRFDKCRILTLNSQINPIEIIVNVRVRNTVFPVRLVESSDPVLQNWVDEVLGLKPGIFQNQKTKGGKDGKGVRSQPTEDSWLEKEPKSAIRKSSSLNLNLNLRRVEKPSEGDSSSSDQNGLEVASSTDKEDHDPCHRQLPSFPRMFSSGVEQSKDIISEKGIEICVDLREQENISKTQSSSEEGQALEDVKGEKVAGGSSEATPPDQVVSNLGQSVSELAGGYIRGDQVRTQAKSRGRGRAAIIKTHPMTTQKFKGTSQSGNKDEGQPILKGVKTRVIWHLEDEIAKVIEKGDALGINMQAKQMGDNSEVWDLQVEVAKVLETGAALGFDFHGQEVEITEIVSAMEKGDEVRNKK</sequence>
<evidence type="ECO:0000313" key="2">
    <source>
        <dbReference type="EMBL" id="KAI9154420.1"/>
    </source>
</evidence>
<proteinExistence type="predicted"/>
<feature type="compositionally biased region" description="Basic and acidic residues" evidence="1">
    <location>
        <begin position="314"/>
        <end position="323"/>
    </location>
</feature>
<comment type="caution">
    <text evidence="2">The sequence shown here is derived from an EMBL/GenBank/DDBJ whole genome shotgun (WGS) entry which is preliminary data.</text>
</comment>
<name>A0AAD5I843_ACENE</name>
<dbReference type="PANTHER" id="PTHR34427:SF5">
    <property type="entry name" value="DUF4283 DOMAIN-CONTAINING PROTEIN"/>
    <property type="match status" value="1"/>
</dbReference>
<feature type="region of interest" description="Disordered" evidence="1">
    <location>
        <begin position="292"/>
        <end position="332"/>
    </location>
</feature>
<dbReference type="AlphaFoldDB" id="A0AAD5I843"/>
<dbReference type="Proteomes" id="UP001064489">
    <property type="component" value="Chromosome 11"/>
</dbReference>
<feature type="region of interest" description="Disordered" evidence="1">
    <location>
        <begin position="360"/>
        <end position="396"/>
    </location>
</feature>
<accession>A0AAD5I843</accession>
<organism evidence="2 3">
    <name type="scientific">Acer negundo</name>
    <name type="common">Box elder</name>
    <dbReference type="NCBI Taxonomy" id="4023"/>
    <lineage>
        <taxon>Eukaryota</taxon>
        <taxon>Viridiplantae</taxon>
        <taxon>Streptophyta</taxon>
        <taxon>Embryophyta</taxon>
        <taxon>Tracheophyta</taxon>
        <taxon>Spermatophyta</taxon>
        <taxon>Magnoliopsida</taxon>
        <taxon>eudicotyledons</taxon>
        <taxon>Gunneridae</taxon>
        <taxon>Pentapetalae</taxon>
        <taxon>rosids</taxon>
        <taxon>malvids</taxon>
        <taxon>Sapindales</taxon>
        <taxon>Sapindaceae</taxon>
        <taxon>Hippocastanoideae</taxon>
        <taxon>Acereae</taxon>
        <taxon>Acer</taxon>
    </lineage>
</organism>
<gene>
    <name evidence="2" type="ORF">LWI28_026107</name>
</gene>
<evidence type="ECO:0000256" key="1">
    <source>
        <dbReference type="SAM" id="MobiDB-lite"/>
    </source>
</evidence>
<protein>
    <recommendedName>
        <fullName evidence="4">DUF4283 domain-containing protein</fullName>
    </recommendedName>
</protein>
<feature type="region of interest" description="Disordered" evidence="1">
    <location>
        <begin position="245"/>
        <end position="275"/>
    </location>
</feature>
<keyword evidence="3" id="KW-1185">Reference proteome</keyword>
<dbReference type="EMBL" id="JAJSOW010000108">
    <property type="protein sequence ID" value="KAI9154420.1"/>
    <property type="molecule type" value="Genomic_DNA"/>
</dbReference>